<organism evidence="1 2">
    <name type="scientific">Ruegeria atlantica</name>
    <dbReference type="NCBI Taxonomy" id="81569"/>
    <lineage>
        <taxon>Bacteria</taxon>
        <taxon>Pseudomonadati</taxon>
        <taxon>Pseudomonadota</taxon>
        <taxon>Alphaproteobacteria</taxon>
        <taxon>Rhodobacterales</taxon>
        <taxon>Roseobacteraceae</taxon>
        <taxon>Ruegeria</taxon>
    </lineage>
</organism>
<accession>A0AA90YV78</accession>
<dbReference type="EMBL" id="WVRA01000005">
    <property type="protein sequence ID" value="NOE19532.1"/>
    <property type="molecule type" value="Genomic_DNA"/>
</dbReference>
<gene>
    <name evidence="1" type="ORF">GS634_15500</name>
</gene>
<proteinExistence type="predicted"/>
<evidence type="ECO:0000313" key="2">
    <source>
        <dbReference type="Proteomes" id="UP000597886"/>
    </source>
</evidence>
<evidence type="ECO:0000313" key="1">
    <source>
        <dbReference type="EMBL" id="NOE19532.1"/>
    </source>
</evidence>
<sequence length="360" mass="40091">MRFLMKLLLLLCILATFLVTFRPLQACSVCVTLPEASSADHIISADIIVLAGPTPDNPFRFSPVHILRGTEQKISTLPEIPFLIDSKTRAAFRSNPEKTVLFTYGATDKDGAGRSISRSWKRLFMMTPDRSRFVEDLIAVGGSWAYGDNDGSERVMFFAGYLSHEDHVLRNIAMVEIYRAPYEFVHPLRNTVPTEQLLQEFRSLNRISYIPVAVRLLGLQSDEQAASVVRSRFEQVLKSNGQNLYEWALAGIEIDGALAVTAIERALQRPGWQPPEKQSLIRALTEGGTVLPELRAQIIGIFASELEKDRNLAPRIAVAMRNWGETALNHQFQALIVRGEIDPATQFVLGTIIGAGQVTD</sequence>
<protein>
    <submittedName>
        <fullName evidence="1">Uncharacterized protein</fullName>
    </submittedName>
</protein>
<reference evidence="1" key="1">
    <citation type="submission" date="2019-12" db="EMBL/GenBank/DDBJ databases">
        <title>Ruegeria JWLKs population differentiation of coral mucus and skeleton niches.</title>
        <authorList>
            <person name="Luo D."/>
        </authorList>
    </citation>
    <scope>NUCLEOTIDE SEQUENCE</scope>
    <source>
        <strain evidence="1">HKCCD6181</strain>
    </source>
</reference>
<dbReference type="AlphaFoldDB" id="A0AA90YV78"/>
<dbReference type="Proteomes" id="UP000597886">
    <property type="component" value="Unassembled WGS sequence"/>
</dbReference>
<name>A0AA90YV78_9RHOB</name>
<comment type="caution">
    <text evidence="1">The sequence shown here is derived from an EMBL/GenBank/DDBJ whole genome shotgun (WGS) entry which is preliminary data.</text>
</comment>